<organism evidence="2 3">
    <name type="scientific">Prosthecobacter vanneervenii</name>
    <dbReference type="NCBI Taxonomy" id="48466"/>
    <lineage>
        <taxon>Bacteria</taxon>
        <taxon>Pseudomonadati</taxon>
        <taxon>Verrucomicrobiota</taxon>
        <taxon>Verrucomicrobiia</taxon>
        <taxon>Verrucomicrobiales</taxon>
        <taxon>Verrucomicrobiaceae</taxon>
        <taxon>Prosthecobacter</taxon>
    </lineage>
</organism>
<dbReference type="AlphaFoldDB" id="A0A7W7YFM3"/>
<evidence type="ECO:0000313" key="3">
    <source>
        <dbReference type="Proteomes" id="UP000590740"/>
    </source>
</evidence>
<reference evidence="2 3" key="1">
    <citation type="submission" date="2020-08" db="EMBL/GenBank/DDBJ databases">
        <title>Genomic Encyclopedia of Type Strains, Phase IV (KMG-IV): sequencing the most valuable type-strain genomes for metagenomic binning, comparative biology and taxonomic classification.</title>
        <authorList>
            <person name="Goeker M."/>
        </authorList>
    </citation>
    <scope>NUCLEOTIDE SEQUENCE [LARGE SCALE GENOMIC DNA]</scope>
    <source>
        <strain evidence="2 3">DSM 12252</strain>
    </source>
</reference>
<feature type="transmembrane region" description="Helical" evidence="1">
    <location>
        <begin position="49"/>
        <end position="68"/>
    </location>
</feature>
<evidence type="ECO:0000313" key="2">
    <source>
        <dbReference type="EMBL" id="MBB5035303.1"/>
    </source>
</evidence>
<feature type="transmembrane region" description="Helical" evidence="1">
    <location>
        <begin position="74"/>
        <end position="94"/>
    </location>
</feature>
<comment type="caution">
    <text evidence="2">The sequence shown here is derived from an EMBL/GenBank/DDBJ whole genome shotgun (WGS) entry which is preliminary data.</text>
</comment>
<evidence type="ECO:0000256" key="1">
    <source>
        <dbReference type="SAM" id="Phobius"/>
    </source>
</evidence>
<dbReference type="EMBL" id="JACHIG010000015">
    <property type="protein sequence ID" value="MBB5035303.1"/>
    <property type="molecule type" value="Genomic_DNA"/>
</dbReference>
<sequence length="137" mass="15709">MHWITTTHIAVTWMLVGLIWVVQILVYPQFSRVAARDFPEYHFAHCFRIALIVVPQMFVEAATAVWLLHEGIRATPFLISAGLILVVWLSTAVFQAPTHIRLMRKFDASLIHHVTLTNWIRTLAWTARGFLVSFALS</sequence>
<dbReference type="RefSeq" id="WP_184343949.1">
    <property type="nucleotide sequence ID" value="NZ_JACHIG010000015.1"/>
</dbReference>
<dbReference type="Proteomes" id="UP000590740">
    <property type="component" value="Unassembled WGS sequence"/>
</dbReference>
<evidence type="ECO:0008006" key="4">
    <source>
        <dbReference type="Google" id="ProtNLM"/>
    </source>
</evidence>
<accession>A0A7W7YFM3</accession>
<keyword evidence="1" id="KW-0812">Transmembrane</keyword>
<keyword evidence="3" id="KW-1185">Reference proteome</keyword>
<proteinExistence type="predicted"/>
<gene>
    <name evidence="2" type="ORF">HNQ65_004913</name>
</gene>
<feature type="transmembrane region" description="Helical" evidence="1">
    <location>
        <begin position="6"/>
        <end position="28"/>
    </location>
</feature>
<keyword evidence="1" id="KW-0472">Membrane</keyword>
<name>A0A7W7YFM3_9BACT</name>
<keyword evidence="1" id="KW-1133">Transmembrane helix</keyword>
<protein>
    <recommendedName>
        <fullName evidence="4">DUF4149 domain-containing protein</fullName>
    </recommendedName>
</protein>